<comment type="caution">
    <text evidence="17">The sequence shown here is derived from an EMBL/GenBank/DDBJ whole genome shotgun (WGS) entry which is preliminary data.</text>
</comment>
<feature type="domain" description="Histidine kinase" evidence="15">
    <location>
        <begin position="98"/>
        <end position="304"/>
    </location>
</feature>
<evidence type="ECO:0000259" key="15">
    <source>
        <dbReference type="PROSITE" id="PS50109"/>
    </source>
</evidence>
<evidence type="ECO:0000256" key="12">
    <source>
        <dbReference type="ARBA" id="ARBA00023012"/>
    </source>
</evidence>
<keyword evidence="4" id="KW-1003">Cell membrane</keyword>
<feature type="domain" description="HAMP" evidence="16">
    <location>
        <begin position="38"/>
        <end position="90"/>
    </location>
</feature>
<keyword evidence="12" id="KW-0902">Two-component regulatory system</keyword>
<evidence type="ECO:0000256" key="1">
    <source>
        <dbReference type="ARBA" id="ARBA00000085"/>
    </source>
</evidence>
<dbReference type="InterPro" id="IPR003660">
    <property type="entry name" value="HAMP_dom"/>
</dbReference>
<reference evidence="17" key="1">
    <citation type="submission" date="2019-08" db="EMBL/GenBank/DDBJ databases">
        <authorList>
            <person name="Kucharzyk K."/>
            <person name="Murdoch R.W."/>
            <person name="Higgins S."/>
            <person name="Loffler F."/>
        </authorList>
    </citation>
    <scope>NUCLEOTIDE SEQUENCE</scope>
</reference>
<evidence type="ECO:0000256" key="2">
    <source>
        <dbReference type="ARBA" id="ARBA00004651"/>
    </source>
</evidence>
<sequence length="308" mass="33801">MAGTGETQALIQKVDILLAAVMLISAIVGVLFARAAANNISSPIRQTYEYAARIGSGDFIAVPTDASTVEIRQLRESIDDMSSRLRATDEAQKQFLQNASHELRTPLMSIQGYAEAIETGIGFEPKEAAAIIKAESRRLTALVEELLTLSRMENYLFDTKAEILEMNDVLTEYVYRLEGAAFREKKKLLWQPAEEEIHVFADEQLMFQAVNNIISNCLRYAAAQVSISLMCEGGEVSLSISDDGPGIGEEELPHIFDRFYKGKKGAYGLGLAIAEKAVTLMGGSITAYNGEAGAVFLLRFKTLKKDDN</sequence>
<keyword evidence="8" id="KW-0547">Nucleotide-binding</keyword>
<evidence type="ECO:0000256" key="5">
    <source>
        <dbReference type="ARBA" id="ARBA00022553"/>
    </source>
</evidence>
<dbReference type="Gene3D" id="3.30.565.10">
    <property type="entry name" value="Histidine kinase-like ATPase, C-terminal domain"/>
    <property type="match status" value="1"/>
</dbReference>
<evidence type="ECO:0000259" key="16">
    <source>
        <dbReference type="PROSITE" id="PS50885"/>
    </source>
</evidence>
<protein>
    <recommendedName>
        <fullName evidence="3">histidine kinase</fullName>
        <ecNumber evidence="3">2.7.13.3</ecNumber>
    </recommendedName>
</protein>
<keyword evidence="5" id="KW-0597">Phosphoprotein</keyword>
<dbReference type="PROSITE" id="PS50885">
    <property type="entry name" value="HAMP"/>
    <property type="match status" value="1"/>
</dbReference>
<evidence type="ECO:0000256" key="7">
    <source>
        <dbReference type="ARBA" id="ARBA00022692"/>
    </source>
</evidence>
<evidence type="ECO:0000256" key="13">
    <source>
        <dbReference type="ARBA" id="ARBA00023136"/>
    </source>
</evidence>
<dbReference type="InterPro" id="IPR003594">
    <property type="entry name" value="HATPase_dom"/>
</dbReference>
<dbReference type="InterPro" id="IPR036890">
    <property type="entry name" value="HATPase_C_sf"/>
</dbReference>
<keyword evidence="6 17" id="KW-0808">Transferase</keyword>
<dbReference type="Pfam" id="PF02518">
    <property type="entry name" value="HATPase_c"/>
    <property type="match status" value="1"/>
</dbReference>
<dbReference type="SUPFAM" id="SSF47384">
    <property type="entry name" value="Homodimeric domain of signal transducing histidine kinase"/>
    <property type="match status" value="1"/>
</dbReference>
<evidence type="ECO:0000256" key="11">
    <source>
        <dbReference type="ARBA" id="ARBA00022989"/>
    </source>
</evidence>
<dbReference type="GO" id="GO:0005524">
    <property type="term" value="F:ATP binding"/>
    <property type="evidence" value="ECO:0007669"/>
    <property type="project" value="UniProtKB-KW"/>
</dbReference>
<dbReference type="Pfam" id="PF00512">
    <property type="entry name" value="HisKA"/>
    <property type="match status" value="1"/>
</dbReference>
<dbReference type="InterPro" id="IPR005467">
    <property type="entry name" value="His_kinase_dom"/>
</dbReference>
<dbReference type="InterPro" id="IPR003661">
    <property type="entry name" value="HisK_dim/P_dom"/>
</dbReference>
<organism evidence="17">
    <name type="scientific">bioreactor metagenome</name>
    <dbReference type="NCBI Taxonomy" id="1076179"/>
    <lineage>
        <taxon>unclassified sequences</taxon>
        <taxon>metagenomes</taxon>
        <taxon>ecological metagenomes</taxon>
    </lineage>
</organism>
<dbReference type="PANTHER" id="PTHR45528:SF1">
    <property type="entry name" value="SENSOR HISTIDINE KINASE CPXA"/>
    <property type="match status" value="1"/>
</dbReference>
<dbReference type="InterPro" id="IPR004358">
    <property type="entry name" value="Sig_transdc_His_kin-like_C"/>
</dbReference>
<dbReference type="PRINTS" id="PR00344">
    <property type="entry name" value="BCTRLSENSOR"/>
</dbReference>
<dbReference type="CDD" id="cd00075">
    <property type="entry name" value="HATPase"/>
    <property type="match status" value="1"/>
</dbReference>
<comment type="catalytic activity">
    <reaction evidence="1">
        <text>ATP + protein L-histidine = ADP + protein N-phospho-L-histidine.</text>
        <dbReference type="EC" id="2.7.13.3"/>
    </reaction>
</comment>
<keyword evidence="10" id="KW-0067">ATP-binding</keyword>
<evidence type="ECO:0000256" key="4">
    <source>
        <dbReference type="ARBA" id="ARBA00022475"/>
    </source>
</evidence>
<dbReference type="Gene3D" id="6.10.340.10">
    <property type="match status" value="1"/>
</dbReference>
<dbReference type="CDD" id="cd06225">
    <property type="entry name" value="HAMP"/>
    <property type="match status" value="1"/>
</dbReference>
<keyword evidence="11 14" id="KW-1133">Transmembrane helix</keyword>
<accession>A0A645A0F2</accession>
<dbReference type="EC" id="2.7.13.3" evidence="3"/>
<name>A0A645A0F2_9ZZZZ</name>
<evidence type="ECO:0000256" key="3">
    <source>
        <dbReference type="ARBA" id="ARBA00012438"/>
    </source>
</evidence>
<keyword evidence="13 14" id="KW-0472">Membrane</keyword>
<dbReference type="EMBL" id="VSSQ01011266">
    <property type="protein sequence ID" value="MPM46406.1"/>
    <property type="molecule type" value="Genomic_DNA"/>
</dbReference>
<evidence type="ECO:0000256" key="6">
    <source>
        <dbReference type="ARBA" id="ARBA00022679"/>
    </source>
</evidence>
<dbReference type="InterPro" id="IPR050398">
    <property type="entry name" value="HssS/ArlS-like"/>
</dbReference>
<dbReference type="CDD" id="cd00082">
    <property type="entry name" value="HisKA"/>
    <property type="match status" value="1"/>
</dbReference>
<dbReference type="GO" id="GO:0000155">
    <property type="term" value="F:phosphorelay sensor kinase activity"/>
    <property type="evidence" value="ECO:0007669"/>
    <property type="project" value="InterPro"/>
</dbReference>
<feature type="transmembrane region" description="Helical" evidence="14">
    <location>
        <begin position="16"/>
        <end position="37"/>
    </location>
</feature>
<evidence type="ECO:0000256" key="14">
    <source>
        <dbReference type="SAM" id="Phobius"/>
    </source>
</evidence>
<dbReference type="Pfam" id="PF00672">
    <property type="entry name" value="HAMP"/>
    <property type="match status" value="1"/>
</dbReference>
<dbReference type="PANTHER" id="PTHR45528">
    <property type="entry name" value="SENSOR HISTIDINE KINASE CPXA"/>
    <property type="match status" value="1"/>
</dbReference>
<dbReference type="SMART" id="SM00387">
    <property type="entry name" value="HATPase_c"/>
    <property type="match status" value="1"/>
</dbReference>
<dbReference type="PROSITE" id="PS50109">
    <property type="entry name" value="HIS_KIN"/>
    <property type="match status" value="1"/>
</dbReference>
<keyword evidence="9 17" id="KW-0418">Kinase</keyword>
<dbReference type="Gene3D" id="1.10.287.130">
    <property type="match status" value="1"/>
</dbReference>
<evidence type="ECO:0000313" key="17">
    <source>
        <dbReference type="EMBL" id="MPM46406.1"/>
    </source>
</evidence>
<gene>
    <name evidence="17" type="primary">cssS_1</name>
    <name evidence="17" type="ORF">SDC9_93106</name>
</gene>
<evidence type="ECO:0000256" key="9">
    <source>
        <dbReference type="ARBA" id="ARBA00022777"/>
    </source>
</evidence>
<comment type="subcellular location">
    <subcellularLocation>
        <location evidence="2">Cell membrane</location>
        <topology evidence="2">Multi-pass membrane protein</topology>
    </subcellularLocation>
</comment>
<dbReference type="AlphaFoldDB" id="A0A645A0F2"/>
<proteinExistence type="predicted"/>
<dbReference type="FunFam" id="1.10.287.130:FF:000001">
    <property type="entry name" value="Two-component sensor histidine kinase"/>
    <property type="match status" value="1"/>
</dbReference>
<dbReference type="SMART" id="SM00388">
    <property type="entry name" value="HisKA"/>
    <property type="match status" value="1"/>
</dbReference>
<keyword evidence="7 14" id="KW-0812">Transmembrane</keyword>
<dbReference type="SMART" id="SM00304">
    <property type="entry name" value="HAMP"/>
    <property type="match status" value="1"/>
</dbReference>
<dbReference type="InterPro" id="IPR036097">
    <property type="entry name" value="HisK_dim/P_sf"/>
</dbReference>
<evidence type="ECO:0000256" key="10">
    <source>
        <dbReference type="ARBA" id="ARBA00022840"/>
    </source>
</evidence>
<dbReference type="SUPFAM" id="SSF55874">
    <property type="entry name" value="ATPase domain of HSP90 chaperone/DNA topoisomerase II/histidine kinase"/>
    <property type="match status" value="1"/>
</dbReference>
<dbReference type="GO" id="GO:0005886">
    <property type="term" value="C:plasma membrane"/>
    <property type="evidence" value="ECO:0007669"/>
    <property type="project" value="UniProtKB-SubCell"/>
</dbReference>
<evidence type="ECO:0000256" key="8">
    <source>
        <dbReference type="ARBA" id="ARBA00022741"/>
    </source>
</evidence>